<dbReference type="PANTHER" id="PTHR31223">
    <property type="entry name" value="LOG FAMILY PROTEIN YJL055W"/>
    <property type="match status" value="1"/>
</dbReference>
<dbReference type="Proteomes" id="UP000187495">
    <property type="component" value="Unassembled WGS sequence"/>
</dbReference>
<dbReference type="AlphaFoldDB" id="A0A1N7ESY1"/>
<dbReference type="STRING" id="34061.B0189_05410"/>
<reference evidence="5" key="1">
    <citation type="submission" date="2017-01" db="EMBL/GenBank/DDBJ databases">
        <authorList>
            <person name="Varghese N."/>
            <person name="Submissions S."/>
        </authorList>
    </citation>
    <scope>NUCLEOTIDE SEQUENCE [LARGE SCALE GENOMIC DNA]</scope>
    <source>
        <strain evidence="5">DSM 21768</strain>
    </source>
</reference>
<sequence>MNYSDKFSHIVVYCGSNLGNTPAYRDAAYALGQAFAKHRITLVYGGGKVGLMGVLADSIMAHGGASIGVIPQFLKDKEVAHQGLSELITTCDMATRKLKMIELGKAFIALPGGIGTYEELFEVISLAQLRQHNKPIGVLNIDGFFDPLLKLLEQTAETDFMPASNMNLVCVANTIDDLLHQMANYQFVESQKWVKPKWLADDSDYIVPKFT</sequence>
<dbReference type="EC" id="3.2.2.n1" evidence="3"/>
<keyword evidence="5" id="KW-1185">Reference proteome</keyword>
<dbReference type="Gene3D" id="3.40.50.450">
    <property type="match status" value="1"/>
</dbReference>
<proteinExistence type="inferred from homology"/>
<dbReference type="GO" id="GO:0009691">
    <property type="term" value="P:cytokinin biosynthetic process"/>
    <property type="evidence" value="ECO:0007669"/>
    <property type="project" value="UniProtKB-UniRule"/>
</dbReference>
<keyword evidence="3" id="KW-0378">Hydrolase</keyword>
<evidence type="ECO:0000256" key="2">
    <source>
        <dbReference type="ARBA" id="ARBA00006763"/>
    </source>
</evidence>
<dbReference type="GO" id="GO:0008714">
    <property type="term" value="F:AMP nucleosidase activity"/>
    <property type="evidence" value="ECO:0007669"/>
    <property type="project" value="UniProtKB-EC"/>
</dbReference>
<dbReference type="InterPro" id="IPR031100">
    <property type="entry name" value="LOG_fam"/>
</dbReference>
<dbReference type="SUPFAM" id="SSF102405">
    <property type="entry name" value="MCP/YpsA-like"/>
    <property type="match status" value="1"/>
</dbReference>
<comment type="catalytic activity">
    <reaction evidence="1">
        <text>AMP + H2O = D-ribose 5-phosphate + adenine</text>
        <dbReference type="Rhea" id="RHEA:20129"/>
        <dbReference type="ChEBI" id="CHEBI:15377"/>
        <dbReference type="ChEBI" id="CHEBI:16708"/>
        <dbReference type="ChEBI" id="CHEBI:78346"/>
        <dbReference type="ChEBI" id="CHEBI:456215"/>
        <dbReference type="EC" id="3.2.2.4"/>
    </reaction>
</comment>
<name>A0A1N7ESY1_9GAMM</name>
<gene>
    <name evidence="4" type="ORF">SAMN02745664_10744</name>
</gene>
<keyword evidence="3" id="KW-0203">Cytokinin biosynthesis</keyword>
<evidence type="ECO:0000313" key="5">
    <source>
        <dbReference type="Proteomes" id="UP000187495"/>
    </source>
</evidence>
<comment type="similarity">
    <text evidence="2 3">Belongs to the LOG family.</text>
</comment>
<dbReference type="NCBIfam" id="TIGR00730">
    <property type="entry name" value="Rossman fold protein, TIGR00730 family"/>
    <property type="match status" value="1"/>
</dbReference>
<dbReference type="GO" id="GO:0005829">
    <property type="term" value="C:cytosol"/>
    <property type="evidence" value="ECO:0007669"/>
    <property type="project" value="TreeGrafter"/>
</dbReference>
<dbReference type="PANTHER" id="PTHR31223:SF70">
    <property type="entry name" value="LOG FAMILY PROTEIN YJL055W"/>
    <property type="match status" value="1"/>
</dbReference>
<dbReference type="Pfam" id="PF03641">
    <property type="entry name" value="Lysine_decarbox"/>
    <property type="match status" value="1"/>
</dbReference>
<protein>
    <recommendedName>
        <fullName evidence="3">Cytokinin riboside 5'-monophosphate phosphoribohydrolase</fullName>
        <ecNumber evidence="3">3.2.2.n1</ecNumber>
    </recommendedName>
</protein>
<evidence type="ECO:0000256" key="1">
    <source>
        <dbReference type="ARBA" id="ARBA00000274"/>
    </source>
</evidence>
<evidence type="ECO:0000313" key="4">
    <source>
        <dbReference type="EMBL" id="SIR91129.1"/>
    </source>
</evidence>
<evidence type="ECO:0000256" key="3">
    <source>
        <dbReference type="RuleBase" id="RU363015"/>
    </source>
</evidence>
<accession>A0A1N7ESY1</accession>
<dbReference type="RefSeq" id="WP_076555230.1">
    <property type="nucleotide sequence ID" value="NZ_FTNU01000007.1"/>
</dbReference>
<organism evidence="4 5">
    <name type="scientific">Moraxella cuniculi DSM 21768</name>
    <dbReference type="NCBI Taxonomy" id="1122245"/>
    <lineage>
        <taxon>Bacteria</taxon>
        <taxon>Pseudomonadati</taxon>
        <taxon>Pseudomonadota</taxon>
        <taxon>Gammaproteobacteria</taxon>
        <taxon>Moraxellales</taxon>
        <taxon>Moraxellaceae</taxon>
        <taxon>Moraxella</taxon>
    </lineage>
</organism>
<dbReference type="EMBL" id="FTNU01000007">
    <property type="protein sequence ID" value="SIR91129.1"/>
    <property type="molecule type" value="Genomic_DNA"/>
</dbReference>
<dbReference type="InterPro" id="IPR005269">
    <property type="entry name" value="LOG"/>
</dbReference>